<dbReference type="OMA" id="WKATHEY"/>
<dbReference type="Proteomes" id="UP000655225">
    <property type="component" value="Unassembled WGS sequence"/>
</dbReference>
<dbReference type="Pfam" id="PF01535">
    <property type="entry name" value="PPR"/>
    <property type="match status" value="3"/>
</dbReference>
<comment type="caution">
    <text evidence="3">The sequence shown here is derived from an EMBL/GenBank/DDBJ whole genome shotgun (WGS) entry which is preliminary data.</text>
</comment>
<accession>A0A835D941</accession>
<dbReference type="InterPro" id="IPR011990">
    <property type="entry name" value="TPR-like_helical_dom_sf"/>
</dbReference>
<dbReference type="EMBL" id="JABCRI010000016">
    <property type="protein sequence ID" value="KAF8392372.1"/>
    <property type="molecule type" value="Genomic_DNA"/>
</dbReference>
<organism evidence="3 4">
    <name type="scientific">Tetracentron sinense</name>
    <name type="common">Spur-leaf</name>
    <dbReference type="NCBI Taxonomy" id="13715"/>
    <lineage>
        <taxon>Eukaryota</taxon>
        <taxon>Viridiplantae</taxon>
        <taxon>Streptophyta</taxon>
        <taxon>Embryophyta</taxon>
        <taxon>Tracheophyta</taxon>
        <taxon>Spermatophyta</taxon>
        <taxon>Magnoliopsida</taxon>
        <taxon>Trochodendrales</taxon>
        <taxon>Trochodendraceae</taxon>
        <taxon>Tetracentron</taxon>
    </lineage>
</organism>
<keyword evidence="4" id="KW-1185">Reference proteome</keyword>
<dbReference type="AlphaFoldDB" id="A0A835D941"/>
<dbReference type="GO" id="GO:0009451">
    <property type="term" value="P:RNA modification"/>
    <property type="evidence" value="ECO:0007669"/>
    <property type="project" value="InterPro"/>
</dbReference>
<evidence type="ECO:0000313" key="3">
    <source>
        <dbReference type="EMBL" id="KAF8392372.1"/>
    </source>
</evidence>
<evidence type="ECO:0000256" key="1">
    <source>
        <dbReference type="ARBA" id="ARBA00022737"/>
    </source>
</evidence>
<dbReference type="PROSITE" id="PS51375">
    <property type="entry name" value="PPR"/>
    <property type="match status" value="1"/>
</dbReference>
<dbReference type="NCBIfam" id="TIGR00756">
    <property type="entry name" value="PPR"/>
    <property type="match status" value="1"/>
</dbReference>
<gene>
    <name evidence="3" type="ORF">HHK36_022714</name>
</gene>
<name>A0A835D941_TETSI</name>
<dbReference type="PANTHER" id="PTHR47926:SF395">
    <property type="entry name" value="TETRATRICOPEPTIDE-LIKE HELICAL DOMAIN, DYW DOMAIN PROTEIN-RELATED"/>
    <property type="match status" value="1"/>
</dbReference>
<reference evidence="3 4" key="1">
    <citation type="submission" date="2020-04" db="EMBL/GenBank/DDBJ databases">
        <title>Plant Genome Project.</title>
        <authorList>
            <person name="Zhang R.-G."/>
        </authorList>
    </citation>
    <scope>NUCLEOTIDE SEQUENCE [LARGE SCALE GENOMIC DNA]</scope>
    <source>
        <strain evidence="3">YNK0</strain>
        <tissue evidence="3">Leaf</tissue>
    </source>
</reference>
<keyword evidence="1" id="KW-0677">Repeat</keyword>
<proteinExistence type="predicted"/>
<evidence type="ECO:0000313" key="4">
    <source>
        <dbReference type="Proteomes" id="UP000655225"/>
    </source>
</evidence>
<dbReference type="InterPro" id="IPR046960">
    <property type="entry name" value="PPR_At4g14850-like_plant"/>
</dbReference>
<dbReference type="OrthoDB" id="185373at2759"/>
<sequence>MGLDRSTSLLFKLINSSCALLSSLEYALSVFNQILEPETHLCNWVLRELSGSFKPEKTLLVSRKMRRREGIGIDRFSFLPLLKASARVSALDEGMEIHGLASNLGFDSDSGLYDDVLLLFEEMKSSNVEPDVMVLATKLSACGRAENLNSWKATHEYISKKNFKVDPHLQSALITMYSSCGSMDSAQRLFDNMSPKNLVASTAMVCEYSKLGMIKAARSIFDQMVGKGLDFLECNDFWLC</sequence>
<dbReference type="GO" id="GO:0003723">
    <property type="term" value="F:RNA binding"/>
    <property type="evidence" value="ECO:0007669"/>
    <property type="project" value="InterPro"/>
</dbReference>
<protein>
    <recommendedName>
        <fullName evidence="5">Pentatricopeptide repeat-containing protein</fullName>
    </recommendedName>
</protein>
<dbReference type="InterPro" id="IPR002885">
    <property type="entry name" value="PPR_rpt"/>
</dbReference>
<dbReference type="PANTHER" id="PTHR47926">
    <property type="entry name" value="PENTATRICOPEPTIDE REPEAT-CONTAINING PROTEIN"/>
    <property type="match status" value="1"/>
</dbReference>
<feature type="repeat" description="PPR" evidence="2">
    <location>
        <begin position="197"/>
        <end position="231"/>
    </location>
</feature>
<evidence type="ECO:0000256" key="2">
    <source>
        <dbReference type="PROSITE-ProRule" id="PRU00708"/>
    </source>
</evidence>
<dbReference type="Gene3D" id="1.25.40.10">
    <property type="entry name" value="Tetratricopeptide repeat domain"/>
    <property type="match status" value="2"/>
</dbReference>
<evidence type="ECO:0008006" key="5">
    <source>
        <dbReference type="Google" id="ProtNLM"/>
    </source>
</evidence>